<evidence type="ECO:0000313" key="4">
    <source>
        <dbReference type="EMBL" id="ABO93786.1"/>
    </source>
</evidence>
<name>A4RR26_OSTLU</name>
<sequence length="529" mass="59063">MESKPLLDVVTVRDDSDDGSIDHAHVAPSRAIRRRTKCVAFACVTLLLSAFVFLMAHDAVRSESLGRTNSVAWFKTMLSGAPSTDVEAGGDGNASTAQGKGAALGQSRVLTPTKALTRQMVLVEETRNVPMKDRSVVEVTRSYDGRRVRVPTFLEKWATAPFWEDNAYLNVHESPNSETGKLFVSGHSTDMGKYANVWLASATHWGLPARITGHGTTWNNWEDKTMGLRTDLEHMSGNPVVVVSDTGDVFFSCGQDELLKRFEDSGADMLVSGETQLYPEVMSYYEFRDDIDWMDKHNNMGEIGRVAEGEPFRGGIPGDPRAFRWPNAGLMMGRKDALLKYFDYLEDSFVETENLSGERRFRSTCKAFQHTDAQAKEERMNDGFYDDQLCLASYAMSRIADRDPKFKIDLDGSILHSPGAMDMRLMRRDEKTGRVYNAETGKSPCAWHFNTANAKTHLSMAVEKFPNYFVSENVGNEILGREFEPALGAVPTPPPKSKKKSSKKSKKRSHVVVVDDDDDDPFDFDLNLA</sequence>
<feature type="compositionally biased region" description="Acidic residues" evidence="1">
    <location>
        <begin position="514"/>
        <end position="523"/>
    </location>
</feature>
<gene>
    <name evidence="4" type="ORF">OSTLU_28867</name>
</gene>
<evidence type="ECO:0000259" key="3">
    <source>
        <dbReference type="Pfam" id="PF25342"/>
    </source>
</evidence>
<evidence type="ECO:0000256" key="2">
    <source>
        <dbReference type="SAM" id="Phobius"/>
    </source>
</evidence>
<proteinExistence type="predicted"/>
<dbReference type="EMBL" id="CP000581">
    <property type="protein sequence ID" value="ABO93786.1"/>
    <property type="molecule type" value="Genomic_DNA"/>
</dbReference>
<organism evidence="4 5">
    <name type="scientific">Ostreococcus lucimarinus (strain CCE9901)</name>
    <dbReference type="NCBI Taxonomy" id="436017"/>
    <lineage>
        <taxon>Eukaryota</taxon>
        <taxon>Viridiplantae</taxon>
        <taxon>Chlorophyta</taxon>
        <taxon>Mamiellophyceae</taxon>
        <taxon>Mamiellales</taxon>
        <taxon>Bathycoccaceae</taxon>
        <taxon>Ostreococcus</taxon>
    </lineage>
</organism>
<dbReference type="Gramene" id="ABO93786">
    <property type="protein sequence ID" value="ABO93786"/>
    <property type="gene ID" value="OSTLU_28867"/>
</dbReference>
<protein>
    <recommendedName>
        <fullName evidence="3">PLOD1-3-like GT domain-containing protein</fullName>
    </recommendedName>
</protein>
<keyword evidence="2" id="KW-1133">Transmembrane helix</keyword>
<feature type="region of interest" description="Disordered" evidence="1">
    <location>
        <begin position="84"/>
        <end position="104"/>
    </location>
</feature>
<dbReference type="CDD" id="cd22997">
    <property type="entry name" value="GT_LH"/>
    <property type="match status" value="1"/>
</dbReference>
<feature type="region of interest" description="Disordered" evidence="1">
    <location>
        <begin position="485"/>
        <end position="529"/>
    </location>
</feature>
<feature type="transmembrane region" description="Helical" evidence="2">
    <location>
        <begin position="38"/>
        <end position="56"/>
    </location>
</feature>
<dbReference type="Proteomes" id="UP000001568">
    <property type="component" value="Chromosome 1"/>
</dbReference>
<keyword evidence="2" id="KW-0812">Transmembrane</keyword>
<feature type="compositionally biased region" description="Basic residues" evidence="1">
    <location>
        <begin position="496"/>
        <end position="510"/>
    </location>
</feature>
<evidence type="ECO:0000313" key="5">
    <source>
        <dbReference type="Proteomes" id="UP000001568"/>
    </source>
</evidence>
<feature type="domain" description="PLOD1-3-like GT" evidence="3">
    <location>
        <begin position="189"/>
        <end position="280"/>
    </location>
</feature>
<dbReference type="Pfam" id="PF25342">
    <property type="entry name" value="GT_PLOD"/>
    <property type="match status" value="1"/>
</dbReference>
<accession>A4RR26</accession>
<keyword evidence="5" id="KW-1185">Reference proteome</keyword>
<dbReference type="GeneID" id="4999419"/>
<dbReference type="KEGG" id="olu:OSTLU_28867"/>
<dbReference type="HOGENOM" id="CLU_571550_0_0_1"/>
<dbReference type="InterPro" id="IPR057589">
    <property type="entry name" value="GT_PLOD"/>
</dbReference>
<dbReference type="AlphaFoldDB" id="A4RR26"/>
<dbReference type="OrthoDB" id="69177at2759"/>
<keyword evidence="2" id="KW-0472">Membrane</keyword>
<dbReference type="RefSeq" id="XP_001415494.1">
    <property type="nucleotide sequence ID" value="XM_001415457.1"/>
</dbReference>
<dbReference type="OMA" id="SATHWGL"/>
<evidence type="ECO:0000256" key="1">
    <source>
        <dbReference type="SAM" id="MobiDB-lite"/>
    </source>
</evidence>
<reference evidence="4 5" key="1">
    <citation type="journal article" date="2007" name="Proc. Natl. Acad. Sci. U.S.A.">
        <title>The tiny eukaryote Ostreococcus provides genomic insights into the paradox of plankton speciation.</title>
        <authorList>
            <person name="Palenik B."/>
            <person name="Grimwood J."/>
            <person name="Aerts A."/>
            <person name="Rouze P."/>
            <person name="Salamov A."/>
            <person name="Putnam N."/>
            <person name="Dupont C."/>
            <person name="Jorgensen R."/>
            <person name="Derelle E."/>
            <person name="Rombauts S."/>
            <person name="Zhou K."/>
            <person name="Otillar R."/>
            <person name="Merchant S.S."/>
            <person name="Podell S."/>
            <person name="Gaasterland T."/>
            <person name="Napoli C."/>
            <person name="Gendler K."/>
            <person name="Manuell A."/>
            <person name="Tai V."/>
            <person name="Vallon O."/>
            <person name="Piganeau G."/>
            <person name="Jancek S."/>
            <person name="Heijde M."/>
            <person name="Jabbari K."/>
            <person name="Bowler C."/>
            <person name="Lohr M."/>
            <person name="Robbens S."/>
            <person name="Werner G."/>
            <person name="Dubchak I."/>
            <person name="Pazour G.J."/>
            <person name="Ren Q."/>
            <person name="Paulsen I."/>
            <person name="Delwiche C."/>
            <person name="Schmutz J."/>
            <person name="Rokhsar D."/>
            <person name="Van de Peer Y."/>
            <person name="Moreau H."/>
            <person name="Grigoriev I.V."/>
        </authorList>
    </citation>
    <scope>NUCLEOTIDE SEQUENCE [LARGE SCALE GENOMIC DNA]</scope>
    <source>
        <strain evidence="4 5">CCE9901</strain>
    </source>
</reference>